<dbReference type="InterPro" id="IPR000719">
    <property type="entry name" value="Prot_kinase_dom"/>
</dbReference>
<accession>A0A165VSB8</accession>
<dbReference type="InterPro" id="IPR051681">
    <property type="entry name" value="Ser/Thr_Kinases-Pseudokinases"/>
</dbReference>
<keyword evidence="2" id="KW-0547">Nucleotide-binding</keyword>
<dbReference type="Gene3D" id="1.10.510.10">
    <property type="entry name" value="Transferase(Phosphotransferase) domain 1"/>
    <property type="match status" value="1"/>
</dbReference>
<dbReference type="InterPro" id="IPR011009">
    <property type="entry name" value="Kinase-like_dom_sf"/>
</dbReference>
<feature type="domain" description="Protein kinase" evidence="5">
    <location>
        <begin position="1"/>
        <end position="196"/>
    </location>
</feature>
<evidence type="ECO:0000313" key="6">
    <source>
        <dbReference type="EMBL" id="KZT30114.1"/>
    </source>
</evidence>
<keyword evidence="3 6" id="KW-0418">Kinase</keyword>
<keyword evidence="1" id="KW-0808">Transferase</keyword>
<dbReference type="InParanoid" id="A0A165VSB8"/>
<dbReference type="GO" id="GO:0004674">
    <property type="term" value="F:protein serine/threonine kinase activity"/>
    <property type="evidence" value="ECO:0007669"/>
    <property type="project" value="TreeGrafter"/>
</dbReference>
<protein>
    <submittedName>
        <fullName evidence="6">Kinase-like protein</fullName>
    </submittedName>
</protein>
<dbReference type="AlphaFoldDB" id="A0A165VSB8"/>
<evidence type="ECO:0000256" key="4">
    <source>
        <dbReference type="ARBA" id="ARBA00022840"/>
    </source>
</evidence>
<evidence type="ECO:0000256" key="1">
    <source>
        <dbReference type="ARBA" id="ARBA00022679"/>
    </source>
</evidence>
<evidence type="ECO:0000256" key="2">
    <source>
        <dbReference type="ARBA" id="ARBA00022741"/>
    </source>
</evidence>
<dbReference type="OrthoDB" id="8693905at2759"/>
<dbReference type="InterPro" id="IPR008266">
    <property type="entry name" value="Tyr_kinase_AS"/>
</dbReference>
<keyword evidence="7" id="KW-1185">Reference proteome</keyword>
<dbReference type="PROSITE" id="PS50011">
    <property type="entry name" value="PROTEIN_KINASE_DOM"/>
    <property type="match status" value="1"/>
</dbReference>
<proteinExistence type="predicted"/>
<dbReference type="PRINTS" id="PR00109">
    <property type="entry name" value="TYRKINASE"/>
</dbReference>
<dbReference type="STRING" id="1314782.A0A165VSB8"/>
<dbReference type="InterPro" id="IPR001245">
    <property type="entry name" value="Ser-Thr/Tyr_kinase_cat_dom"/>
</dbReference>
<keyword evidence="4" id="KW-0067">ATP-binding</keyword>
<dbReference type="GO" id="GO:0005524">
    <property type="term" value="F:ATP binding"/>
    <property type="evidence" value="ECO:0007669"/>
    <property type="project" value="UniProtKB-KW"/>
</dbReference>
<dbReference type="Pfam" id="PF07714">
    <property type="entry name" value="PK_Tyr_Ser-Thr"/>
    <property type="match status" value="1"/>
</dbReference>
<sequence>MPYYINGDVTQYLRASVIEERYRVTLSLVLQVTDALEYLHSSGITHKDIRGSNILVDGHGSARLTDVGLAPVLGTAGLFPSMKVVPSPRWAPPELIRYAGDASGAPFTTRSDVYSLGMTIYEMLALKKPFDGIRSESHVCYIVWAGQRPAKPEGYNENLHGALWSIIQECWKSDPTSRPTVADVRTVVQNSSLHDP</sequence>
<dbReference type="PANTHER" id="PTHR44329">
    <property type="entry name" value="SERINE/THREONINE-PROTEIN KINASE TNNI3K-RELATED"/>
    <property type="match status" value="1"/>
</dbReference>
<evidence type="ECO:0000259" key="5">
    <source>
        <dbReference type="PROSITE" id="PS50011"/>
    </source>
</evidence>
<dbReference type="SUPFAM" id="SSF56112">
    <property type="entry name" value="Protein kinase-like (PK-like)"/>
    <property type="match status" value="1"/>
</dbReference>
<reference evidence="6 7" key="1">
    <citation type="journal article" date="2016" name="Mol. Biol. Evol.">
        <title>Comparative Genomics of Early-Diverging Mushroom-Forming Fungi Provides Insights into the Origins of Lignocellulose Decay Capabilities.</title>
        <authorList>
            <person name="Nagy L.G."/>
            <person name="Riley R."/>
            <person name="Tritt A."/>
            <person name="Adam C."/>
            <person name="Daum C."/>
            <person name="Floudas D."/>
            <person name="Sun H."/>
            <person name="Yadav J.S."/>
            <person name="Pangilinan J."/>
            <person name="Larsson K.H."/>
            <person name="Matsuura K."/>
            <person name="Barry K."/>
            <person name="Labutti K."/>
            <person name="Kuo R."/>
            <person name="Ohm R.A."/>
            <person name="Bhattacharya S.S."/>
            <person name="Shirouzu T."/>
            <person name="Yoshinaga Y."/>
            <person name="Martin F.M."/>
            <person name="Grigoriev I.V."/>
            <person name="Hibbett D.S."/>
        </authorList>
    </citation>
    <scope>NUCLEOTIDE SEQUENCE [LARGE SCALE GENOMIC DNA]</scope>
    <source>
        <strain evidence="6 7">HHB14362 ss-1</strain>
    </source>
</reference>
<dbReference type="Proteomes" id="UP000076761">
    <property type="component" value="Unassembled WGS sequence"/>
</dbReference>
<dbReference type="PANTHER" id="PTHR44329:SF288">
    <property type="entry name" value="MITOGEN-ACTIVATED PROTEIN KINASE KINASE KINASE 20"/>
    <property type="match status" value="1"/>
</dbReference>
<dbReference type="PROSITE" id="PS00109">
    <property type="entry name" value="PROTEIN_KINASE_TYR"/>
    <property type="match status" value="1"/>
</dbReference>
<organism evidence="6 7">
    <name type="scientific">Neolentinus lepideus HHB14362 ss-1</name>
    <dbReference type="NCBI Taxonomy" id="1314782"/>
    <lineage>
        <taxon>Eukaryota</taxon>
        <taxon>Fungi</taxon>
        <taxon>Dikarya</taxon>
        <taxon>Basidiomycota</taxon>
        <taxon>Agaricomycotina</taxon>
        <taxon>Agaricomycetes</taxon>
        <taxon>Gloeophyllales</taxon>
        <taxon>Gloeophyllaceae</taxon>
        <taxon>Neolentinus</taxon>
    </lineage>
</organism>
<dbReference type="EMBL" id="KV425552">
    <property type="protein sequence ID" value="KZT30114.1"/>
    <property type="molecule type" value="Genomic_DNA"/>
</dbReference>
<evidence type="ECO:0000256" key="3">
    <source>
        <dbReference type="ARBA" id="ARBA00022777"/>
    </source>
</evidence>
<evidence type="ECO:0000313" key="7">
    <source>
        <dbReference type="Proteomes" id="UP000076761"/>
    </source>
</evidence>
<name>A0A165VSB8_9AGAM</name>
<gene>
    <name evidence="6" type="ORF">NEOLEDRAFT_1126947</name>
</gene>